<reference evidence="3 4" key="1">
    <citation type="journal article" date="2009" name="Science">
        <title>Green evolution and dynamic adaptations revealed by genomes of the marine picoeukaryotes Micromonas.</title>
        <authorList>
            <person name="Worden A.Z."/>
            <person name="Lee J.H."/>
            <person name="Mock T."/>
            <person name="Rouze P."/>
            <person name="Simmons M.P."/>
            <person name="Aerts A.L."/>
            <person name="Allen A.E."/>
            <person name="Cuvelier M.L."/>
            <person name="Derelle E."/>
            <person name="Everett M.V."/>
            <person name="Foulon E."/>
            <person name="Grimwood J."/>
            <person name="Gundlach H."/>
            <person name="Henrissat B."/>
            <person name="Napoli C."/>
            <person name="McDonald S.M."/>
            <person name="Parker M.S."/>
            <person name="Rombauts S."/>
            <person name="Salamov A."/>
            <person name="Von Dassow P."/>
            <person name="Badger J.H."/>
            <person name="Coutinho P.M."/>
            <person name="Demir E."/>
            <person name="Dubchak I."/>
            <person name="Gentemann C."/>
            <person name="Eikrem W."/>
            <person name="Gready J.E."/>
            <person name="John U."/>
            <person name="Lanier W."/>
            <person name="Lindquist E.A."/>
            <person name="Lucas S."/>
            <person name="Mayer K.F."/>
            <person name="Moreau H."/>
            <person name="Not F."/>
            <person name="Otillar R."/>
            <person name="Panaud O."/>
            <person name="Pangilinan J."/>
            <person name="Paulsen I."/>
            <person name="Piegu B."/>
            <person name="Poliakov A."/>
            <person name="Robbens S."/>
            <person name="Schmutz J."/>
            <person name="Toulza E."/>
            <person name="Wyss T."/>
            <person name="Zelensky A."/>
            <person name="Zhou K."/>
            <person name="Armbrust E.V."/>
            <person name="Bhattacharya D."/>
            <person name="Goodenough U.W."/>
            <person name="Van de Peer Y."/>
            <person name="Grigoriev I.V."/>
        </authorList>
    </citation>
    <scope>NUCLEOTIDE SEQUENCE [LARGE SCALE GENOMIC DNA]</scope>
    <source>
        <strain evidence="3 4">CCMP1545</strain>
    </source>
</reference>
<proteinExistence type="predicted"/>
<evidence type="ECO:0000259" key="2">
    <source>
        <dbReference type="Pfam" id="PF25339"/>
    </source>
</evidence>
<evidence type="ECO:0000256" key="1">
    <source>
        <dbReference type="SAM" id="MobiDB-lite"/>
    </source>
</evidence>
<dbReference type="OMA" id="RYCRDAR"/>
<protein>
    <submittedName>
        <fullName evidence="3">Predicted protein</fullName>
    </submittedName>
</protein>
<dbReference type="Pfam" id="PF25339">
    <property type="entry name" value="C2_C2CD3_N"/>
    <property type="match status" value="1"/>
</dbReference>
<accession>C1MSL7</accession>
<dbReference type="RefSeq" id="XP_003058346.1">
    <property type="nucleotide sequence ID" value="XM_003058300.1"/>
</dbReference>
<feature type="compositionally biased region" description="Acidic residues" evidence="1">
    <location>
        <begin position="486"/>
        <end position="495"/>
    </location>
</feature>
<dbReference type="AlphaFoldDB" id="C1MSL7"/>
<feature type="region of interest" description="Disordered" evidence="1">
    <location>
        <begin position="486"/>
        <end position="507"/>
    </location>
</feature>
<dbReference type="KEGG" id="mpp:MICPUCDRAFT_39601"/>
<name>C1MSL7_MICPC</name>
<feature type="region of interest" description="Disordered" evidence="1">
    <location>
        <begin position="1"/>
        <end position="35"/>
    </location>
</feature>
<dbReference type="EMBL" id="GG663739">
    <property type="protein sequence ID" value="EEH56801.1"/>
    <property type="molecule type" value="Genomic_DNA"/>
</dbReference>
<evidence type="ECO:0000313" key="4">
    <source>
        <dbReference type="Proteomes" id="UP000001876"/>
    </source>
</evidence>
<feature type="region of interest" description="Disordered" evidence="1">
    <location>
        <begin position="592"/>
        <end position="611"/>
    </location>
</feature>
<organism evidence="4">
    <name type="scientific">Micromonas pusilla (strain CCMP1545)</name>
    <name type="common">Picoplanktonic green alga</name>
    <dbReference type="NCBI Taxonomy" id="564608"/>
    <lineage>
        <taxon>Eukaryota</taxon>
        <taxon>Viridiplantae</taxon>
        <taxon>Chlorophyta</taxon>
        <taxon>Mamiellophyceae</taxon>
        <taxon>Mamiellales</taxon>
        <taxon>Mamiellaceae</taxon>
        <taxon>Micromonas</taxon>
    </lineage>
</organism>
<feature type="domain" description="C2CD3 N-terminal C2" evidence="2">
    <location>
        <begin position="22"/>
        <end position="166"/>
    </location>
</feature>
<dbReference type="GeneID" id="9684140"/>
<evidence type="ECO:0000313" key="3">
    <source>
        <dbReference type="EMBL" id="EEH56801.1"/>
    </source>
</evidence>
<feature type="region of interest" description="Disordered" evidence="1">
    <location>
        <begin position="183"/>
        <end position="202"/>
    </location>
</feature>
<feature type="compositionally biased region" description="Low complexity" evidence="1">
    <location>
        <begin position="592"/>
        <end position="601"/>
    </location>
</feature>
<dbReference type="OrthoDB" id="79771at2759"/>
<gene>
    <name evidence="3" type="ORF">MICPUCDRAFT_39601</name>
</gene>
<dbReference type="InterPro" id="IPR057537">
    <property type="entry name" value="C2_C2CD3_N"/>
</dbReference>
<dbReference type="Proteomes" id="UP000001876">
    <property type="component" value="Unassembled WGS sequence"/>
</dbReference>
<keyword evidence="4" id="KW-1185">Reference proteome</keyword>
<sequence>MTTAGPKVVVGAERDDSRVTGVALPPGSSASSDKGAVTMSLSGLRWNLRGAPAWVRASTRWWGDEGDAPAGAPKRRRAWARLATETSAELTFPVRCKPAGFARYCRDARAVVIEISDGRTARVIAECSVDVSSLDVHHAVNTTVPLCTRAGSALGALDVRVAIDYVPGAVSSFEMNEHMSRVDDKLPLAPPPSTKPLAARRRAEAEAEAAHHRSIHDVIRPPTRVAVASVVHENKLAHLRSLRRKGGGGAGHPLPAEAPIEIPVAPRTPVSKSTKNTNDETNATPSSVLELAERLAAQMDDALAFDARALETSLDMSDRRFDRRFVAPASPTRARWWGDVGDSVRASTRSDASGASGVSKVDNYDFDRDDDDAALCADEAILRELFFVDDDGEGTGRASADGALLTGPTAVKAREEEAIRAVASLADEAEAELARDVAITRAARARDGLDETPWDAFEDVEPPVVGPVVELRLTAHSGLVRALDVVSDDDDEDREGEPAEGEKAPSISAWTGSMNAAKRAARRAGVPESLVVVIKAGYAPGELGRVVLEGLGPKGAGVARVRLTEAAAAELMSGEKNLALALELWTPDRAANAGAPASDGAQRSRGIDTAGASDSAELGARLFGQMFGDFERADPDDMHGIAAVPLAELARDLGRDLGGRNAADDDEFPLNRVFEVRNPISGDLGGYIGVEARVLST</sequence>